<evidence type="ECO:0000256" key="6">
    <source>
        <dbReference type="ARBA" id="ARBA00022792"/>
    </source>
</evidence>
<keyword evidence="4 10" id="KW-0812">Transmembrane</keyword>
<dbReference type="EMBL" id="JAZHXJ010000192">
    <property type="protein sequence ID" value="KAL1869685.1"/>
    <property type="molecule type" value="Genomic_DNA"/>
</dbReference>
<dbReference type="SUPFAM" id="SSF103506">
    <property type="entry name" value="Mitochondrial carrier"/>
    <property type="match status" value="1"/>
</dbReference>
<evidence type="ECO:0000256" key="5">
    <source>
        <dbReference type="ARBA" id="ARBA00022737"/>
    </source>
</evidence>
<dbReference type="Gene3D" id="1.50.40.10">
    <property type="entry name" value="Mitochondrial carrier domain"/>
    <property type="match status" value="1"/>
</dbReference>
<dbReference type="InterPro" id="IPR049563">
    <property type="entry name" value="TXTP-like"/>
</dbReference>
<keyword evidence="3 11" id="KW-0813">Transport</keyword>
<evidence type="ECO:0000256" key="2">
    <source>
        <dbReference type="ARBA" id="ARBA00006375"/>
    </source>
</evidence>
<dbReference type="PANTHER" id="PTHR45788:SF3">
    <property type="entry name" value="TRICARBOXYLATE TRANSPORT PROTEIN"/>
    <property type="match status" value="1"/>
</dbReference>
<evidence type="ECO:0000256" key="8">
    <source>
        <dbReference type="ARBA" id="ARBA00023128"/>
    </source>
</evidence>
<keyword evidence="7" id="KW-1133">Transmembrane helix</keyword>
<evidence type="ECO:0000256" key="7">
    <source>
        <dbReference type="ARBA" id="ARBA00022989"/>
    </source>
</evidence>
<organism evidence="12 13">
    <name type="scientific">Phialemonium thermophilum</name>
    <dbReference type="NCBI Taxonomy" id="223376"/>
    <lineage>
        <taxon>Eukaryota</taxon>
        <taxon>Fungi</taxon>
        <taxon>Dikarya</taxon>
        <taxon>Ascomycota</taxon>
        <taxon>Pezizomycotina</taxon>
        <taxon>Sordariomycetes</taxon>
        <taxon>Sordariomycetidae</taxon>
        <taxon>Cephalothecales</taxon>
        <taxon>Cephalothecaceae</taxon>
        <taxon>Phialemonium</taxon>
    </lineage>
</organism>
<dbReference type="PRINTS" id="PR00926">
    <property type="entry name" value="MITOCARRIER"/>
</dbReference>
<dbReference type="InterPro" id="IPR018108">
    <property type="entry name" value="MCP_transmembrane"/>
</dbReference>
<feature type="repeat" description="Solcar" evidence="10">
    <location>
        <begin position="94"/>
        <end position="182"/>
    </location>
</feature>
<protein>
    <recommendedName>
        <fullName evidence="14">Tricarboxylate transport protein</fullName>
    </recommendedName>
</protein>
<proteinExistence type="inferred from homology"/>
<evidence type="ECO:0000313" key="13">
    <source>
        <dbReference type="Proteomes" id="UP001586593"/>
    </source>
</evidence>
<sequence length="254" mass="27052">MVSLIAGGVAGGVEAASTYPFEFAKTRLQLRDASNIREVTNPIVMIRQIVNTEGVGALYTGCSTLIAGTIFKASVRFLSFDSIRNALTDDNGKLSSVNGMLAGMVAGCVESAVAVTPTERIKTALIDDAKGPKRFRSVFHCASNLVREQGIATFYRGLIPTTIKQSATSAVRMGSYNFLREIFKAYDLPLNSVTTFGIGSMAGVITVYATQPFDTVKTRVQSAKGMSMVEALGSIMQEQGGQAKAVELVNKNGK</sequence>
<reference evidence="12 13" key="1">
    <citation type="journal article" date="2024" name="Commun. Biol.">
        <title>Comparative genomic analysis of thermophilic fungi reveals convergent evolutionary adaptations and gene losses.</title>
        <authorList>
            <person name="Steindorff A.S."/>
            <person name="Aguilar-Pontes M.V."/>
            <person name="Robinson A.J."/>
            <person name="Andreopoulos B."/>
            <person name="LaButti K."/>
            <person name="Kuo A."/>
            <person name="Mondo S."/>
            <person name="Riley R."/>
            <person name="Otillar R."/>
            <person name="Haridas S."/>
            <person name="Lipzen A."/>
            <person name="Grimwood J."/>
            <person name="Schmutz J."/>
            <person name="Clum A."/>
            <person name="Reid I.D."/>
            <person name="Moisan M.C."/>
            <person name="Butler G."/>
            <person name="Nguyen T.T.M."/>
            <person name="Dewar K."/>
            <person name="Conant G."/>
            <person name="Drula E."/>
            <person name="Henrissat B."/>
            <person name="Hansel C."/>
            <person name="Singer S."/>
            <person name="Hutchinson M.I."/>
            <person name="de Vries R.P."/>
            <person name="Natvig D.O."/>
            <person name="Powell A.J."/>
            <person name="Tsang A."/>
            <person name="Grigoriev I.V."/>
        </authorList>
    </citation>
    <scope>NUCLEOTIDE SEQUENCE [LARGE SCALE GENOMIC DNA]</scope>
    <source>
        <strain evidence="12 13">ATCC 24622</strain>
    </source>
</reference>
<evidence type="ECO:0000256" key="11">
    <source>
        <dbReference type="RuleBase" id="RU000488"/>
    </source>
</evidence>
<comment type="similarity">
    <text evidence="2 11">Belongs to the mitochondrial carrier (TC 2.A.29) family.</text>
</comment>
<comment type="caution">
    <text evidence="12">The sequence shown here is derived from an EMBL/GenBank/DDBJ whole genome shotgun (WGS) entry which is preliminary data.</text>
</comment>
<dbReference type="InterPro" id="IPR023395">
    <property type="entry name" value="MCP_dom_sf"/>
</dbReference>
<evidence type="ECO:0000256" key="4">
    <source>
        <dbReference type="ARBA" id="ARBA00022692"/>
    </source>
</evidence>
<feature type="repeat" description="Solcar" evidence="10">
    <location>
        <begin position="1"/>
        <end position="86"/>
    </location>
</feature>
<evidence type="ECO:0000256" key="3">
    <source>
        <dbReference type="ARBA" id="ARBA00022448"/>
    </source>
</evidence>
<evidence type="ECO:0000256" key="9">
    <source>
        <dbReference type="ARBA" id="ARBA00023136"/>
    </source>
</evidence>
<comment type="subcellular location">
    <subcellularLocation>
        <location evidence="1">Mitochondrion inner membrane</location>
        <topology evidence="1">Multi-pass membrane protein</topology>
    </subcellularLocation>
</comment>
<dbReference type="PROSITE" id="PS50920">
    <property type="entry name" value="SOLCAR"/>
    <property type="match status" value="2"/>
</dbReference>
<dbReference type="Proteomes" id="UP001586593">
    <property type="component" value="Unassembled WGS sequence"/>
</dbReference>
<dbReference type="Pfam" id="PF00153">
    <property type="entry name" value="Mito_carr"/>
    <property type="match status" value="3"/>
</dbReference>
<accession>A0ABR3X1Y5</accession>
<keyword evidence="5" id="KW-0677">Repeat</keyword>
<evidence type="ECO:0000256" key="10">
    <source>
        <dbReference type="PROSITE-ProRule" id="PRU00282"/>
    </source>
</evidence>
<dbReference type="PANTHER" id="PTHR45788">
    <property type="entry name" value="SUCCINATE/FUMARATE MITOCHONDRIAL TRANSPORTER-RELATED"/>
    <property type="match status" value="1"/>
</dbReference>
<keyword evidence="13" id="KW-1185">Reference proteome</keyword>
<keyword evidence="8" id="KW-0496">Mitochondrion</keyword>
<dbReference type="InterPro" id="IPR002067">
    <property type="entry name" value="MCP"/>
</dbReference>
<gene>
    <name evidence="12" type="ORF">VTK73DRAFT_3059</name>
</gene>
<keyword evidence="6" id="KW-0999">Mitochondrion inner membrane</keyword>
<name>A0ABR3X1Y5_9PEZI</name>
<evidence type="ECO:0008006" key="14">
    <source>
        <dbReference type="Google" id="ProtNLM"/>
    </source>
</evidence>
<keyword evidence="9 10" id="KW-0472">Membrane</keyword>
<evidence type="ECO:0000313" key="12">
    <source>
        <dbReference type="EMBL" id="KAL1869685.1"/>
    </source>
</evidence>
<evidence type="ECO:0000256" key="1">
    <source>
        <dbReference type="ARBA" id="ARBA00004448"/>
    </source>
</evidence>